<keyword evidence="8" id="KW-0255">Endonuclease</keyword>
<evidence type="ECO:0000256" key="10">
    <source>
        <dbReference type="ARBA" id="ARBA00022842"/>
    </source>
</evidence>
<evidence type="ECO:0000256" key="2">
    <source>
        <dbReference type="ARBA" id="ARBA00004065"/>
    </source>
</evidence>
<evidence type="ECO:0000256" key="8">
    <source>
        <dbReference type="ARBA" id="ARBA00022759"/>
    </source>
</evidence>
<accession>A0A1D6NB74</accession>
<evidence type="ECO:0000256" key="3">
    <source>
        <dbReference type="ARBA" id="ARBA00005300"/>
    </source>
</evidence>
<keyword evidence="6" id="KW-0540">Nuclease</keyword>
<proteinExistence type="inferred from homology"/>
<evidence type="ECO:0000256" key="6">
    <source>
        <dbReference type="ARBA" id="ARBA00022722"/>
    </source>
</evidence>
<dbReference type="EC" id="3.1.26.4" evidence="4"/>
<evidence type="ECO:0000256" key="5">
    <source>
        <dbReference type="ARBA" id="ARBA00017721"/>
    </source>
</evidence>
<dbReference type="GO" id="GO:0046872">
    <property type="term" value="F:metal ion binding"/>
    <property type="evidence" value="ECO:0007669"/>
    <property type="project" value="UniProtKB-KW"/>
</dbReference>
<reference evidence="12" key="1">
    <citation type="submission" date="2015-12" db="EMBL/GenBank/DDBJ databases">
        <title>Update maize B73 reference genome by single molecule sequencing technologies.</title>
        <authorList>
            <consortium name="Maize Genome Sequencing Project"/>
            <person name="Ware D."/>
        </authorList>
    </citation>
    <scope>NUCLEOTIDE SEQUENCE [LARGE SCALE GENOMIC DNA]</scope>
    <source>
        <tissue evidence="12">Seedling</tissue>
    </source>
</reference>
<protein>
    <recommendedName>
        <fullName evidence="5">Ribonuclease H</fullName>
        <ecNumber evidence="4">3.1.26.4</ecNumber>
    </recommendedName>
</protein>
<dbReference type="SMR" id="A0A1D6NB74"/>
<dbReference type="EMBL" id="CM007649">
    <property type="protein sequence ID" value="ONM37790.1"/>
    <property type="molecule type" value="Genomic_DNA"/>
</dbReference>
<comment type="function">
    <text evidence="2">Endonuclease that specifically degrades the RNA of RNA-DNA hybrids.</text>
</comment>
<dbReference type="AlphaFoldDB" id="A0A1D6NB74"/>
<dbReference type="InterPro" id="IPR011320">
    <property type="entry name" value="RNase_H1_N"/>
</dbReference>
<dbReference type="FunFam" id="3.40.970.10:FF:000002">
    <property type="entry name" value="Ribonuclease H"/>
    <property type="match status" value="1"/>
</dbReference>
<dbReference type="Gene3D" id="3.40.970.10">
    <property type="entry name" value="Ribonuclease H1, N-terminal domain"/>
    <property type="match status" value="1"/>
</dbReference>
<dbReference type="Pfam" id="PF01693">
    <property type="entry name" value="Cauli_VI"/>
    <property type="match status" value="1"/>
</dbReference>
<keyword evidence="9" id="KW-0378">Hydrolase</keyword>
<comment type="similarity">
    <text evidence="3">Belongs to the RNase H family.</text>
</comment>
<comment type="cofactor">
    <cofactor evidence="1">
        <name>Mg(2+)</name>
        <dbReference type="ChEBI" id="CHEBI:18420"/>
    </cofactor>
</comment>
<dbReference type="PaxDb" id="4577-GRMZM2G127661_P02"/>
<keyword evidence="10" id="KW-0460">Magnesium</keyword>
<evidence type="ECO:0000256" key="4">
    <source>
        <dbReference type="ARBA" id="ARBA00012180"/>
    </source>
</evidence>
<dbReference type="GO" id="GO:0004523">
    <property type="term" value="F:RNA-DNA hybrid ribonuclease activity"/>
    <property type="evidence" value="ECO:0007669"/>
    <property type="project" value="UniProtKB-EC"/>
</dbReference>
<evidence type="ECO:0000313" key="12">
    <source>
        <dbReference type="EMBL" id="ONM37790.1"/>
    </source>
</evidence>
<dbReference type="InParanoid" id="A0A1D6NB74"/>
<dbReference type="SUPFAM" id="SSF55658">
    <property type="entry name" value="L9 N-domain-like"/>
    <property type="match status" value="1"/>
</dbReference>
<evidence type="ECO:0000256" key="1">
    <source>
        <dbReference type="ARBA" id="ARBA00001946"/>
    </source>
</evidence>
<dbReference type="InterPro" id="IPR037056">
    <property type="entry name" value="RNase_H1_N_sf"/>
</dbReference>
<feature type="domain" description="Ribonuclease H1 N-terminal" evidence="11">
    <location>
        <begin position="194"/>
        <end position="234"/>
    </location>
</feature>
<evidence type="ECO:0000256" key="7">
    <source>
        <dbReference type="ARBA" id="ARBA00022723"/>
    </source>
</evidence>
<name>A0A1D6NB74_MAIZE</name>
<dbReference type="PANTHER" id="PTHR47127">
    <property type="entry name" value="10A19I.15"/>
    <property type="match status" value="1"/>
</dbReference>
<dbReference type="InterPro" id="IPR009027">
    <property type="entry name" value="Ribosomal_bL9/RNase_H1_N"/>
</dbReference>
<evidence type="ECO:0000256" key="9">
    <source>
        <dbReference type="ARBA" id="ARBA00022801"/>
    </source>
</evidence>
<organism evidence="12">
    <name type="scientific">Zea mays</name>
    <name type="common">Maize</name>
    <dbReference type="NCBI Taxonomy" id="4577"/>
    <lineage>
        <taxon>Eukaryota</taxon>
        <taxon>Viridiplantae</taxon>
        <taxon>Streptophyta</taxon>
        <taxon>Embryophyta</taxon>
        <taxon>Tracheophyta</taxon>
        <taxon>Spermatophyta</taxon>
        <taxon>Magnoliopsida</taxon>
        <taxon>Liliopsida</taxon>
        <taxon>Poales</taxon>
        <taxon>Poaceae</taxon>
        <taxon>PACMAD clade</taxon>
        <taxon>Panicoideae</taxon>
        <taxon>Andropogonodae</taxon>
        <taxon>Andropogoneae</taxon>
        <taxon>Tripsacinae</taxon>
        <taxon>Zea</taxon>
    </lineage>
</organism>
<keyword evidence="7" id="KW-0479">Metal-binding</keyword>
<gene>
    <name evidence="12" type="ORF">ZEAMMB73_Zm00001d043416</name>
</gene>
<evidence type="ECO:0000259" key="11">
    <source>
        <dbReference type="Pfam" id="PF01693"/>
    </source>
</evidence>
<dbReference type="STRING" id="4577.A0A1D6NB74"/>
<sequence>MAPVDQRTMLVNPATAFVAVIYAYFMSRFRVAQAARPQITYGPLSAMDEERQANLNKIYKTQVQLVLACCIFHNWILDHGQDEVFPEESTWEPNSNNSSQLDGTDVVDNVAWDLCMISLEDEHYNGHIKAHPKDAEFLNKPIENYKEMMTIFGTGLATGKYAMGSNEALGSPCEGATSSVKTDSLDEDKSAMAWYVVHVGRQTGVYSSWEACHAQVNGFKGACYKRYNSREEAMTAFNGHDNEDKQQEVPVLLRNKASAITIKDVIIFAGGVVILVQALIITILVSKLM</sequence>